<sequence>MAYSRFFLMIAVSTVLMFGLMYLNTYLISHIFWSETRAYMAVVMGAVMAFVMLAFMLGMYKNRTLNIAIFAGSIIVFAGALWLVRSQVTVQDRAYMRAMIPHHSIAIMTSSRAEISDPRVRTLADDIIYAQDKEIAEMRYLIADISANGEATPAGDAPVAELKSAQDALSSEVVSKVDPEFLTQADIAQVFPDGAACSFTYTETSPPVFVSGNGTALVKISGDLVRLDGAGGSFKADPITIEVRDTEDDGLQDFVISAGPDYEAGFRGQYACTN</sequence>
<reference evidence="4 5" key="1">
    <citation type="submission" date="2016-10" db="EMBL/GenBank/DDBJ databases">
        <authorList>
            <person name="de Groot N.N."/>
        </authorList>
    </citation>
    <scope>NUCLEOTIDE SEQUENCE [LARGE SCALE GENOMIC DNA]</scope>
    <source>
        <strain evidence="4 5">DSM 22220</strain>
    </source>
</reference>
<dbReference type="InterPro" id="IPR012347">
    <property type="entry name" value="Ferritin-like"/>
</dbReference>
<evidence type="ECO:0008006" key="6">
    <source>
        <dbReference type="Google" id="ProtNLM"/>
    </source>
</evidence>
<evidence type="ECO:0000313" key="5">
    <source>
        <dbReference type="Proteomes" id="UP000199344"/>
    </source>
</evidence>
<keyword evidence="5" id="KW-1185">Reference proteome</keyword>
<proteinExistence type="predicted"/>
<feature type="domain" description="DUF305" evidence="2">
    <location>
        <begin position="92"/>
        <end position="151"/>
    </location>
</feature>
<keyword evidence="1" id="KW-0812">Transmembrane</keyword>
<gene>
    <name evidence="4" type="ORF">SAMN05421538_11285</name>
</gene>
<feature type="transmembrane region" description="Helical" evidence="1">
    <location>
        <begin position="65"/>
        <end position="84"/>
    </location>
</feature>
<keyword evidence="1" id="KW-1133">Transmembrane helix</keyword>
<evidence type="ECO:0000313" key="4">
    <source>
        <dbReference type="EMBL" id="SDE84141.1"/>
    </source>
</evidence>
<feature type="transmembrane region" description="Helical" evidence="1">
    <location>
        <begin position="6"/>
        <end position="27"/>
    </location>
</feature>
<name>A0A1G7G7P8_9RHOB</name>
<organism evidence="4 5">
    <name type="scientific">Paracoccus isoporae</name>
    <dbReference type="NCBI Taxonomy" id="591205"/>
    <lineage>
        <taxon>Bacteria</taxon>
        <taxon>Pseudomonadati</taxon>
        <taxon>Pseudomonadota</taxon>
        <taxon>Alphaproteobacteria</taxon>
        <taxon>Rhodobacterales</taxon>
        <taxon>Paracoccaceae</taxon>
        <taxon>Paracoccus</taxon>
    </lineage>
</organism>
<evidence type="ECO:0000259" key="3">
    <source>
        <dbReference type="Pfam" id="PF20402"/>
    </source>
</evidence>
<dbReference type="AlphaFoldDB" id="A0A1G7G7P8"/>
<dbReference type="STRING" id="591205.SAMN05421538_11285"/>
<dbReference type="Pfam" id="PF20402">
    <property type="entry name" value="DUF6692"/>
    <property type="match status" value="1"/>
</dbReference>
<accession>A0A1G7G7P8</accession>
<dbReference type="Pfam" id="PF03713">
    <property type="entry name" value="DUF305"/>
    <property type="match status" value="1"/>
</dbReference>
<dbReference type="InterPro" id="IPR046514">
    <property type="entry name" value="DUF6692"/>
</dbReference>
<evidence type="ECO:0000259" key="2">
    <source>
        <dbReference type="Pfam" id="PF03713"/>
    </source>
</evidence>
<dbReference type="InterPro" id="IPR005183">
    <property type="entry name" value="DUF305_CopM-like"/>
</dbReference>
<dbReference type="EMBL" id="FNAH01000012">
    <property type="protein sequence ID" value="SDE84141.1"/>
    <property type="molecule type" value="Genomic_DNA"/>
</dbReference>
<feature type="transmembrane region" description="Helical" evidence="1">
    <location>
        <begin position="39"/>
        <end position="59"/>
    </location>
</feature>
<evidence type="ECO:0000256" key="1">
    <source>
        <dbReference type="SAM" id="Phobius"/>
    </source>
</evidence>
<keyword evidence="1" id="KW-0472">Membrane</keyword>
<protein>
    <recommendedName>
        <fullName evidence="6">DUF305 domain-containing protein</fullName>
    </recommendedName>
</protein>
<dbReference type="Gene3D" id="1.20.1260.10">
    <property type="match status" value="1"/>
</dbReference>
<feature type="domain" description="DUF6692" evidence="3">
    <location>
        <begin position="153"/>
        <end position="272"/>
    </location>
</feature>
<dbReference type="Proteomes" id="UP000199344">
    <property type="component" value="Unassembled WGS sequence"/>
</dbReference>
<dbReference type="RefSeq" id="WP_176805154.1">
    <property type="nucleotide sequence ID" value="NZ_FNAH01000012.1"/>
</dbReference>